<reference evidence="5 6" key="1">
    <citation type="journal article" date="2020" name="ISME J.">
        <title>Uncovering the hidden diversity of litter-decomposition mechanisms in mushroom-forming fungi.</title>
        <authorList>
            <person name="Floudas D."/>
            <person name="Bentzer J."/>
            <person name="Ahren D."/>
            <person name="Johansson T."/>
            <person name="Persson P."/>
            <person name="Tunlid A."/>
        </authorList>
    </citation>
    <scope>NUCLEOTIDE SEQUENCE [LARGE SCALE GENOMIC DNA]</scope>
    <source>
        <strain evidence="5 6">CBS 101986</strain>
    </source>
</reference>
<name>A0A8H5BG76_9AGAR</name>
<evidence type="ECO:0000256" key="2">
    <source>
        <dbReference type="SAM" id="Coils"/>
    </source>
</evidence>
<accession>A0A8H5BG76</accession>
<dbReference type="EMBL" id="JAACJJ010000028">
    <property type="protein sequence ID" value="KAF5322695.1"/>
    <property type="molecule type" value="Genomic_DNA"/>
</dbReference>
<proteinExistence type="predicted"/>
<dbReference type="InterPro" id="IPR027417">
    <property type="entry name" value="P-loop_NTPase"/>
</dbReference>
<feature type="coiled-coil region" evidence="2">
    <location>
        <begin position="1459"/>
        <end position="1493"/>
    </location>
</feature>
<evidence type="ECO:0000313" key="5">
    <source>
        <dbReference type="EMBL" id="KAF5322695.1"/>
    </source>
</evidence>
<dbReference type="PANTHER" id="PTHR38644">
    <property type="entry name" value="EXPRESSED PROTEIN"/>
    <property type="match status" value="1"/>
</dbReference>
<dbReference type="OrthoDB" id="5319015at2759"/>
<dbReference type="Gene3D" id="3.40.50.300">
    <property type="entry name" value="P-loop containing nucleotide triphosphate hydrolases"/>
    <property type="match status" value="1"/>
</dbReference>
<feature type="transmembrane region" description="Helical" evidence="3">
    <location>
        <begin position="1387"/>
        <end position="1414"/>
    </location>
</feature>
<sequence length="1498" mass="165160">MHSSPHCLSMASLNLDDISLWCASEVRIPYLDSVPQLPLGFQTSFPVAQEYTSNEMSVLYGATNTTIYNGVFTTVSNTVVNSANAHNDVVSVLLGHSATAGLLDAAERFDAPKCDDGTRTSMLLGMKKFVQKGGGPSIYWLHGPAGIGKSALAQSLALSLKDEGDHAASFFFSRTAPGRNDGSQLIATLACQLALSIPPIKPLLAKVVKENPLIFNATNAVKMQALIVDPLNQLHKRSRWNPRLWARRVVKRKIHPRLILVDGLDECNDTQVQRDLLICIGNAVRQLSLPFRFVITSRPESHILATFELDSMFHGPHAVKVSTKNLGDDEDADKQITTYLLKEFAEIRRTHPIREFLPHPWPLPGQIVQLVSKSSKGFIYPATVIRYIKMLNNRPDECLERILGLSEIPIQDKPYEPLDILYRYIFESVPDANKGAVRNIFQFLVIPNNLDDFITPRLIEKYYYYKPGHVQHVLRDLLCVVTVKASDHPIKVLHASLPEFLLNPLRSGPLCIDRGDAHTAMAVGLYEVLGRAICLRTSTFTELVYHLMHSNITERLLNVLIDLDPTDGHKTICYVMLDSRWNGPEGPGIHLQAAFLESATLVVAYLLALVIKGVPEMHINSHIQGMESYILRNYPLGAALHAIQDDIMQVILSSLRECIHTGNTCVANIYESIHSIQHSVRLVEKISKLHMLMMAPLFFIPTTKADVHAELADPLLRYPRLAHTLLVFLKKASSDTGTEGLFSLVVDLITASIALSGYSEFLISLLEVLMVNRPTTLESEFGVDPMARYFPKLIPSIGEYFDPTQLTRELLNISLCAKAQVGTPMRPCSSSSLARGLGSRITSLASRSASSRAAAVESSAHGSTRCFVTSSPLSQTSGTPTSASKQEALTVLHKATKLLPRVHEATGNSGFTRAVEAAAAWEKVLSVAHEDLSAKTERAARVAVFAVDEWSGATDLVTALLADPLSSSVSQNEALKCRWDNAGQEALNIFYGNLNTGTSSVQYPSNFLTQFPIPVEIKEYRPSHSSSSEAGSSLDQILRNPALLEADIPIIICNALTTPLSDILSTEIPPGAIVLLTTATSQSVLDALIQKHAPKGVKRPQIIAIDPSRAVHAIETLQAEPTSLSAIQKYQTDFVGSNISKVTQAMCARLSLTNLERSTVRAKLALQRISDALQWAETSVRATRRETEQTLVDTSKVRDEIAEARASFERDLFARYEHATDKMVYDEVEQAIAQTKKEMEVFMTRMTWWRMISRVDELSTIIGAAVAQTWCRGLESKLVLQTGRLAALQDRMTQSSFQLLAEHPTISTAVLRNSLLQVKTSPRYRLAVNSLTEPLFRRRNQIIEYPTMRLHVTGQRAVLGMTGGVVSGVGISWAGWLGWLLGSGEGLLGFLGMDAGTAVGAGMLTAVLSIRWGVGRWEKGKKRWWQDWVRVTEGLDRDLKATLEDTIVRQVVVVAETGAQEMSKLADAREEALDKVEEDIRTVQAGLDDIKQQCESKA</sequence>
<keyword evidence="2" id="KW-0175">Coiled coil</keyword>
<feature type="transmembrane region" description="Helical" evidence="3">
    <location>
        <begin position="1358"/>
        <end position="1381"/>
    </location>
</feature>
<dbReference type="SUPFAM" id="SSF52540">
    <property type="entry name" value="P-loop containing nucleoside triphosphate hydrolases"/>
    <property type="match status" value="1"/>
</dbReference>
<dbReference type="Pfam" id="PF24883">
    <property type="entry name" value="NPHP3_N"/>
    <property type="match status" value="1"/>
</dbReference>
<evidence type="ECO:0000313" key="6">
    <source>
        <dbReference type="Proteomes" id="UP000567179"/>
    </source>
</evidence>
<dbReference type="Proteomes" id="UP000567179">
    <property type="component" value="Unassembled WGS sequence"/>
</dbReference>
<dbReference type="InterPro" id="IPR056884">
    <property type="entry name" value="NPHP3-like_N"/>
</dbReference>
<evidence type="ECO:0000256" key="3">
    <source>
        <dbReference type="SAM" id="Phobius"/>
    </source>
</evidence>
<gene>
    <name evidence="5" type="ORF">D9619_001439</name>
</gene>
<evidence type="ECO:0000256" key="1">
    <source>
        <dbReference type="ARBA" id="ARBA00022737"/>
    </source>
</evidence>
<dbReference type="PANTHER" id="PTHR38644:SF1">
    <property type="entry name" value="EXPRESSED PROTEIN"/>
    <property type="match status" value="1"/>
</dbReference>
<comment type="caution">
    <text evidence="5">The sequence shown here is derived from an EMBL/GenBank/DDBJ whole genome shotgun (WGS) entry which is preliminary data.</text>
</comment>
<keyword evidence="3" id="KW-1133">Transmembrane helix</keyword>
<keyword evidence="3" id="KW-0472">Membrane</keyword>
<evidence type="ECO:0000259" key="4">
    <source>
        <dbReference type="Pfam" id="PF24883"/>
    </source>
</evidence>
<protein>
    <recommendedName>
        <fullName evidence="4">Nephrocystin 3-like N-terminal domain-containing protein</fullName>
    </recommendedName>
</protein>
<keyword evidence="6" id="KW-1185">Reference proteome</keyword>
<feature type="domain" description="Nephrocystin 3-like N-terminal" evidence="4">
    <location>
        <begin position="128"/>
        <end position="298"/>
    </location>
</feature>
<keyword evidence="3" id="KW-0812">Transmembrane</keyword>
<keyword evidence="1" id="KW-0677">Repeat</keyword>
<organism evidence="5 6">
    <name type="scientific">Psilocybe cf. subviscida</name>
    <dbReference type="NCBI Taxonomy" id="2480587"/>
    <lineage>
        <taxon>Eukaryota</taxon>
        <taxon>Fungi</taxon>
        <taxon>Dikarya</taxon>
        <taxon>Basidiomycota</taxon>
        <taxon>Agaricomycotina</taxon>
        <taxon>Agaricomycetes</taxon>
        <taxon>Agaricomycetidae</taxon>
        <taxon>Agaricales</taxon>
        <taxon>Agaricineae</taxon>
        <taxon>Strophariaceae</taxon>
        <taxon>Psilocybe</taxon>
    </lineage>
</organism>